<dbReference type="SMART" id="SM00584">
    <property type="entry name" value="TLDc"/>
    <property type="match status" value="1"/>
</dbReference>
<evidence type="ECO:0000259" key="1">
    <source>
        <dbReference type="PROSITE" id="PS50097"/>
    </source>
</evidence>
<dbReference type="PANTHER" id="PTHR45774">
    <property type="entry name" value="BTB/POZ DOMAIN-CONTAINING"/>
    <property type="match status" value="1"/>
</dbReference>
<dbReference type="SMART" id="SM00225">
    <property type="entry name" value="BTB"/>
    <property type="match status" value="1"/>
</dbReference>
<dbReference type="Gene3D" id="3.30.710.10">
    <property type="entry name" value="Potassium Channel Kv1.1, Chain A"/>
    <property type="match status" value="1"/>
</dbReference>
<gene>
    <name evidence="3" type="ORF">AGERDE_LOCUS4861</name>
</gene>
<dbReference type="PROSITE" id="PS51886">
    <property type="entry name" value="TLDC"/>
    <property type="match status" value="1"/>
</dbReference>
<dbReference type="AlphaFoldDB" id="A0A9N8ZZA7"/>
<evidence type="ECO:0000313" key="3">
    <source>
        <dbReference type="EMBL" id="CAG8513458.1"/>
    </source>
</evidence>
<dbReference type="InterPro" id="IPR011705">
    <property type="entry name" value="BACK"/>
</dbReference>
<dbReference type="Pfam" id="PF07707">
    <property type="entry name" value="BACK"/>
    <property type="match status" value="1"/>
</dbReference>
<dbReference type="Pfam" id="PF07534">
    <property type="entry name" value="TLD"/>
    <property type="match status" value="1"/>
</dbReference>
<feature type="domain" description="TLDc" evidence="2">
    <location>
        <begin position="297"/>
        <end position="476"/>
    </location>
</feature>
<dbReference type="InterPro" id="IPR000210">
    <property type="entry name" value="BTB/POZ_dom"/>
</dbReference>
<feature type="domain" description="BTB" evidence="1">
    <location>
        <begin position="23"/>
        <end position="97"/>
    </location>
</feature>
<evidence type="ECO:0000313" key="4">
    <source>
        <dbReference type="Proteomes" id="UP000789831"/>
    </source>
</evidence>
<dbReference type="Proteomes" id="UP000789831">
    <property type="component" value="Unassembled WGS sequence"/>
</dbReference>
<evidence type="ECO:0000259" key="2">
    <source>
        <dbReference type="PROSITE" id="PS51886"/>
    </source>
</evidence>
<dbReference type="CDD" id="cd18186">
    <property type="entry name" value="BTB_POZ_ZBTB_KLHL-like"/>
    <property type="match status" value="1"/>
</dbReference>
<keyword evidence="4" id="KW-1185">Reference proteome</keyword>
<accession>A0A9N8ZZA7</accession>
<organism evidence="3 4">
    <name type="scientific">Ambispora gerdemannii</name>
    <dbReference type="NCBI Taxonomy" id="144530"/>
    <lineage>
        <taxon>Eukaryota</taxon>
        <taxon>Fungi</taxon>
        <taxon>Fungi incertae sedis</taxon>
        <taxon>Mucoromycota</taxon>
        <taxon>Glomeromycotina</taxon>
        <taxon>Glomeromycetes</taxon>
        <taxon>Archaeosporales</taxon>
        <taxon>Ambisporaceae</taxon>
        <taxon>Ambispora</taxon>
    </lineage>
</organism>
<dbReference type="PROSITE" id="PS50097">
    <property type="entry name" value="BTB"/>
    <property type="match status" value="1"/>
</dbReference>
<dbReference type="SUPFAM" id="SSF54695">
    <property type="entry name" value="POZ domain"/>
    <property type="match status" value="1"/>
</dbReference>
<dbReference type="InterPro" id="IPR006571">
    <property type="entry name" value="TLDc_dom"/>
</dbReference>
<dbReference type="Gene3D" id="1.25.40.420">
    <property type="match status" value="1"/>
</dbReference>
<sequence length="476" mass="54867">MLTPFLTSLSNDFGHLLEEGDDYNVIVHAGEEPNDKTFLAHSVVLRARSSYFRRALSKEWARTEENGMIVFKKPNISQSIFEIILKYMYTGIITLDNKDGTDLLKLLVAADELFLQELHDHVQSHLLECREAWLRHNFVLVHQTISQLAASKELQSFCHLVISKHPQVVFKAKDFVTIEEETLLHLLERDDLDMEEIEVWERVLDWGVAQNSPNLDHCRAQWKTEDYSLLRETIANYIPLVRFFRIPSADFYNRVRAYKEIIQPELFETIESFHFKTGIQLKSDQLLPARFKGIKSSIIEEKHASLIASWIDGGDSVAFSNHGENPYEFNLLLRGSRDGFSATTFHARCDNAGATVVLLKVDRSTHILGGYSPVPWGSTNSWRYTRDSFIFDFKREVSSKVSCKISRVIPRNAHYAVNDSQERGPCFGDGDLWMNDKFNQPDSCSCNRDSYDQSIGDISWESWTQRTGNFQVEDYE</sequence>
<proteinExistence type="predicted"/>
<protein>
    <submittedName>
        <fullName evidence="3">12612_t:CDS:1</fullName>
    </submittedName>
</protein>
<dbReference type="PANTHER" id="PTHR45774:SF3">
    <property type="entry name" value="BTB (POZ) DOMAIN-CONTAINING 2B-RELATED"/>
    <property type="match status" value="1"/>
</dbReference>
<dbReference type="InterPro" id="IPR011333">
    <property type="entry name" value="SKP1/BTB/POZ_sf"/>
</dbReference>
<feature type="non-terminal residue" evidence="3">
    <location>
        <position position="476"/>
    </location>
</feature>
<dbReference type="Pfam" id="PF00651">
    <property type="entry name" value="BTB"/>
    <property type="match status" value="1"/>
</dbReference>
<dbReference type="OrthoDB" id="6359816at2759"/>
<dbReference type="EMBL" id="CAJVPL010000600">
    <property type="protein sequence ID" value="CAG8513458.1"/>
    <property type="molecule type" value="Genomic_DNA"/>
</dbReference>
<reference evidence="3" key="1">
    <citation type="submission" date="2021-06" db="EMBL/GenBank/DDBJ databases">
        <authorList>
            <person name="Kallberg Y."/>
            <person name="Tangrot J."/>
            <person name="Rosling A."/>
        </authorList>
    </citation>
    <scope>NUCLEOTIDE SEQUENCE</scope>
    <source>
        <strain evidence="3">MT106</strain>
    </source>
</reference>
<name>A0A9N8ZZA7_9GLOM</name>
<comment type="caution">
    <text evidence="3">The sequence shown here is derived from an EMBL/GenBank/DDBJ whole genome shotgun (WGS) entry which is preliminary data.</text>
</comment>